<sequence>MSKTATAPRRLDTIKKVNRVKDILLGHNFLLFVTIVLFVLMYIGGLAAYSGKNFGNLQVLLNLFISNAGLIITSVGMTMVLIIGGIDISVGSVVAVTCMMLAAMMEKLHMDALPAMGIVLLFGIAFGAVQGWFISYLRLQPFIVTLAGMFFARGLTAVISLDMITITNKTFLSIAQQKIYLPFFGVLNKRGVMVYPYIYPTVIIALVVLVIAFLMLRYTKFGRSIYAVGGSEQSAMLMGLNVKRTKLMVYIINGFLATLGGIAFCFNTSGAFVELAKDFEMDAIAATVIGGTPLTGGVGNVFGTLFGVLIKALIETFVSFQGNLSSWWSKIIIASLLAFFIVLQSLLTMRKSKND</sequence>
<organism evidence="7 8">
    <name type="scientific">Acetanaerobacterium elongatum</name>
    <dbReference type="NCBI Taxonomy" id="258515"/>
    <lineage>
        <taxon>Bacteria</taxon>
        <taxon>Bacillati</taxon>
        <taxon>Bacillota</taxon>
        <taxon>Clostridia</taxon>
        <taxon>Eubacteriales</taxon>
        <taxon>Oscillospiraceae</taxon>
        <taxon>Acetanaerobacterium</taxon>
    </lineage>
</organism>
<feature type="transmembrane region" description="Helical" evidence="6">
    <location>
        <begin position="112"/>
        <end position="133"/>
    </location>
</feature>
<feature type="transmembrane region" description="Helical" evidence="6">
    <location>
        <begin position="139"/>
        <end position="159"/>
    </location>
</feature>
<evidence type="ECO:0000313" key="8">
    <source>
        <dbReference type="Proteomes" id="UP000199182"/>
    </source>
</evidence>
<feature type="transmembrane region" description="Helical" evidence="6">
    <location>
        <begin position="29"/>
        <end position="49"/>
    </location>
</feature>
<evidence type="ECO:0000256" key="6">
    <source>
        <dbReference type="SAM" id="Phobius"/>
    </source>
</evidence>
<keyword evidence="2" id="KW-1003">Cell membrane</keyword>
<dbReference type="AlphaFoldDB" id="A0A1G9VH85"/>
<proteinExistence type="predicted"/>
<dbReference type="Pfam" id="PF02653">
    <property type="entry name" value="BPD_transp_2"/>
    <property type="match status" value="1"/>
</dbReference>
<comment type="subcellular location">
    <subcellularLocation>
        <location evidence="1">Cell membrane</location>
        <topology evidence="1">Multi-pass membrane protein</topology>
    </subcellularLocation>
</comment>
<feature type="transmembrane region" description="Helical" evidence="6">
    <location>
        <begin position="194"/>
        <end position="216"/>
    </location>
</feature>
<evidence type="ECO:0000256" key="3">
    <source>
        <dbReference type="ARBA" id="ARBA00022692"/>
    </source>
</evidence>
<evidence type="ECO:0000256" key="1">
    <source>
        <dbReference type="ARBA" id="ARBA00004651"/>
    </source>
</evidence>
<dbReference type="GO" id="GO:0022857">
    <property type="term" value="F:transmembrane transporter activity"/>
    <property type="evidence" value="ECO:0007669"/>
    <property type="project" value="InterPro"/>
</dbReference>
<dbReference type="RefSeq" id="WP_092637904.1">
    <property type="nucleotide sequence ID" value="NZ_FNID01000004.1"/>
</dbReference>
<evidence type="ECO:0000256" key="2">
    <source>
        <dbReference type="ARBA" id="ARBA00022475"/>
    </source>
</evidence>
<dbReference type="GO" id="GO:0005886">
    <property type="term" value="C:plasma membrane"/>
    <property type="evidence" value="ECO:0007669"/>
    <property type="project" value="UniProtKB-SubCell"/>
</dbReference>
<accession>A0A1G9VH85</accession>
<dbReference type="EMBL" id="FNID01000004">
    <property type="protein sequence ID" value="SDM71427.1"/>
    <property type="molecule type" value="Genomic_DNA"/>
</dbReference>
<keyword evidence="4 6" id="KW-1133">Transmembrane helix</keyword>
<dbReference type="PANTHER" id="PTHR32196:SF63">
    <property type="entry name" value="INNER MEMBRANE ABC TRANSPORTER PERMEASE PROTEIN YJFF"/>
    <property type="match status" value="1"/>
</dbReference>
<feature type="transmembrane region" description="Helical" evidence="6">
    <location>
        <begin position="247"/>
        <end position="272"/>
    </location>
</feature>
<feature type="transmembrane region" description="Helical" evidence="6">
    <location>
        <begin position="88"/>
        <end position="105"/>
    </location>
</feature>
<reference evidence="7 8" key="1">
    <citation type="submission" date="2016-10" db="EMBL/GenBank/DDBJ databases">
        <authorList>
            <person name="de Groot N.N."/>
        </authorList>
    </citation>
    <scope>NUCLEOTIDE SEQUENCE [LARGE SCALE GENOMIC DNA]</scope>
    <source>
        <strain evidence="7 8">CGMCC 1.5012</strain>
    </source>
</reference>
<evidence type="ECO:0000313" key="7">
    <source>
        <dbReference type="EMBL" id="SDM71427.1"/>
    </source>
</evidence>
<name>A0A1G9VH85_9FIRM</name>
<dbReference type="OrthoDB" id="9813906at2"/>
<dbReference type="PANTHER" id="PTHR32196">
    <property type="entry name" value="ABC TRANSPORTER PERMEASE PROTEIN YPHD-RELATED-RELATED"/>
    <property type="match status" value="1"/>
</dbReference>
<keyword evidence="8" id="KW-1185">Reference proteome</keyword>
<keyword evidence="3 6" id="KW-0812">Transmembrane</keyword>
<dbReference type="CDD" id="cd06579">
    <property type="entry name" value="TM_PBP1_transp_AraH_like"/>
    <property type="match status" value="1"/>
</dbReference>
<evidence type="ECO:0000256" key="4">
    <source>
        <dbReference type="ARBA" id="ARBA00022989"/>
    </source>
</evidence>
<protein>
    <submittedName>
        <fullName evidence="7">Monosaccharide ABC transporter membrane protein, CUT2 family</fullName>
    </submittedName>
</protein>
<feature type="transmembrane region" description="Helical" evidence="6">
    <location>
        <begin position="327"/>
        <end position="347"/>
    </location>
</feature>
<keyword evidence="5 6" id="KW-0472">Membrane</keyword>
<feature type="transmembrane region" description="Helical" evidence="6">
    <location>
        <begin position="61"/>
        <end position="82"/>
    </location>
</feature>
<gene>
    <name evidence="7" type="ORF">SAMN05192585_1045</name>
</gene>
<dbReference type="STRING" id="258515.SAMN05192585_1045"/>
<dbReference type="Proteomes" id="UP000199182">
    <property type="component" value="Unassembled WGS sequence"/>
</dbReference>
<dbReference type="InterPro" id="IPR001851">
    <property type="entry name" value="ABC_transp_permease"/>
</dbReference>
<evidence type="ECO:0000256" key="5">
    <source>
        <dbReference type="ARBA" id="ARBA00023136"/>
    </source>
</evidence>